<dbReference type="InterPro" id="IPR014043">
    <property type="entry name" value="Acyl_transferase_dom"/>
</dbReference>
<evidence type="ECO:0000256" key="6">
    <source>
        <dbReference type="PIRNR" id="PIRNR000446"/>
    </source>
</evidence>
<reference evidence="10" key="2">
    <citation type="journal article" date="2016" name="Genome Announc.">
        <title>Draft Genome Sequences of Two Novel Amoeba-Resistant Intranuclear Bacteria, 'Candidatus Berkiella cookevillensis' and 'Candidatus Berkiella aquae'.</title>
        <authorList>
            <person name="Mehari Y.T."/>
            <person name="Arivett B.A."/>
            <person name="Farone A.L."/>
            <person name="Gunderson J.H."/>
            <person name="Farone M.B."/>
        </authorList>
    </citation>
    <scope>NUCLEOTIDE SEQUENCE</scope>
    <source>
        <strain evidence="10">HT99</strain>
    </source>
</reference>
<evidence type="ECO:0000259" key="8">
    <source>
        <dbReference type="SMART" id="SM00827"/>
    </source>
</evidence>
<dbReference type="PATRIC" id="fig|1590043.3.peg.407"/>
<dbReference type="InterPro" id="IPR024925">
    <property type="entry name" value="Malonyl_CoA-ACP_transAc"/>
</dbReference>
<evidence type="ECO:0000256" key="3">
    <source>
        <dbReference type="ARBA" id="ARBA00022679"/>
    </source>
</evidence>
<dbReference type="GO" id="GO:0005829">
    <property type="term" value="C:cytosol"/>
    <property type="evidence" value="ECO:0007669"/>
    <property type="project" value="TreeGrafter"/>
</dbReference>
<dbReference type="EMBL" id="LKAJ02000001">
    <property type="protein sequence ID" value="MCS5711776.1"/>
    <property type="molecule type" value="Genomic_DNA"/>
</dbReference>
<dbReference type="EC" id="2.3.1.39" evidence="1 6"/>
<dbReference type="SUPFAM" id="SSF52151">
    <property type="entry name" value="FabD/lysophospholipase-like"/>
    <property type="match status" value="1"/>
</dbReference>
<dbReference type="PANTHER" id="PTHR42681">
    <property type="entry name" value="MALONYL-COA-ACYL CARRIER PROTEIN TRANSACYLASE, MITOCHONDRIAL"/>
    <property type="match status" value="1"/>
</dbReference>
<feature type="domain" description="Malonyl-CoA:ACP transacylase (MAT)" evidence="8">
    <location>
        <begin position="11"/>
        <end position="302"/>
    </location>
</feature>
<dbReference type="OrthoDB" id="9808564at2"/>
<evidence type="ECO:0000256" key="4">
    <source>
        <dbReference type="ARBA" id="ARBA00023315"/>
    </source>
</evidence>
<name>A0A0Q9YQ69_9GAMM</name>
<reference evidence="9" key="1">
    <citation type="submission" date="2015-09" db="EMBL/GenBank/DDBJ databases">
        <title>Draft Genome Sequences of Two Novel Amoeba-resistant Intranuclear Bacteria, Candidatus Berkiella cookevillensis and Candidatus Berkiella aquae.</title>
        <authorList>
            <person name="Mehari Y.T."/>
            <person name="Arivett B.A."/>
            <person name="Farone A.L."/>
            <person name="Gunderson J.H."/>
            <person name="Farone M.B."/>
        </authorList>
    </citation>
    <scope>NUCLEOTIDE SEQUENCE [LARGE SCALE GENOMIC DNA]</scope>
    <source>
        <strain evidence="9">HT99</strain>
    </source>
</reference>
<dbReference type="Pfam" id="PF00698">
    <property type="entry name" value="Acyl_transf_1"/>
    <property type="match status" value="1"/>
</dbReference>
<dbReference type="Gene3D" id="3.40.366.10">
    <property type="entry name" value="Malonyl-Coenzyme A Acyl Carrier Protein, domain 2"/>
    <property type="match status" value="1"/>
</dbReference>
<dbReference type="GO" id="GO:0006633">
    <property type="term" value="P:fatty acid biosynthetic process"/>
    <property type="evidence" value="ECO:0007669"/>
    <property type="project" value="TreeGrafter"/>
</dbReference>
<keyword evidence="11" id="KW-1185">Reference proteome</keyword>
<dbReference type="PANTHER" id="PTHR42681:SF1">
    <property type="entry name" value="MALONYL-COA-ACYL CARRIER PROTEIN TRANSACYLASE, MITOCHONDRIAL"/>
    <property type="match status" value="1"/>
</dbReference>
<dbReference type="SMART" id="SM00827">
    <property type="entry name" value="PKS_AT"/>
    <property type="match status" value="1"/>
</dbReference>
<evidence type="ECO:0000256" key="7">
    <source>
        <dbReference type="PIRSR" id="PIRSR000446-1"/>
    </source>
</evidence>
<evidence type="ECO:0000313" key="10">
    <source>
        <dbReference type="EMBL" id="MCS5711776.1"/>
    </source>
</evidence>
<feature type="active site" evidence="7">
    <location>
        <position position="96"/>
    </location>
</feature>
<sequence>MVKQLQSLAFVFPGQGSQQPGMLKAAYEAFPIVQETFAVASKALDKDLWAFTQAENESELNQTMNTQPVLLTAGVALWRVWQAQKGPIPTFLAGHSLGEYTALVCANAMSLEDAVKLVTYRGELMQEAVPAGQGAMAAIIGMDDASELEAVCQEAEQGEVVSCANFNAIGQTVLAGTVKAVERACALAKERGAKKAIALPVSVPSHCALMKGAADKLKEALGNIRISSPTIPVIQNVDVEIHQHPDDIRERLVNQLYRPVRWVETVQRLVNEGTQQVVECGPGKVLVGLIKRIDPLIKPLNIELPNDMEATLLLLNS</sequence>
<dbReference type="InterPro" id="IPR016036">
    <property type="entry name" value="Malonyl_transacylase_ACP-bd"/>
</dbReference>
<dbReference type="STRING" id="295108.HT99x_00405"/>
<dbReference type="PIRSF" id="PIRSF000446">
    <property type="entry name" value="Mct"/>
    <property type="match status" value="1"/>
</dbReference>
<dbReference type="SUPFAM" id="SSF55048">
    <property type="entry name" value="Probable ACP-binding domain of malonyl-CoA ACP transacylase"/>
    <property type="match status" value="1"/>
</dbReference>
<feature type="active site" evidence="7">
    <location>
        <position position="206"/>
    </location>
</feature>
<comment type="caution">
    <text evidence="9">The sequence shown here is derived from an EMBL/GenBank/DDBJ whole genome shotgun (WGS) entry which is preliminary data.</text>
</comment>
<proteinExistence type="inferred from homology"/>
<evidence type="ECO:0000256" key="2">
    <source>
        <dbReference type="ARBA" id="ARBA00018953"/>
    </source>
</evidence>
<evidence type="ECO:0000313" key="9">
    <source>
        <dbReference type="EMBL" id="KRG22864.1"/>
    </source>
</evidence>
<dbReference type="NCBIfam" id="TIGR00128">
    <property type="entry name" value="fabD"/>
    <property type="match status" value="1"/>
</dbReference>
<dbReference type="Gene3D" id="3.30.70.250">
    <property type="entry name" value="Malonyl-CoA ACP transacylase, ACP-binding"/>
    <property type="match status" value="1"/>
</dbReference>
<reference evidence="10" key="3">
    <citation type="submission" date="2021-06" db="EMBL/GenBank/DDBJ databases">
        <title>Genomic Description and Analysis of Intracellular Bacteria, Candidatus Berkiella cookevillensis and Candidatus Berkiella aquae.</title>
        <authorList>
            <person name="Kidane D.T."/>
            <person name="Mehari Y.T."/>
            <person name="Rice F.C."/>
            <person name="Arivett B.A."/>
            <person name="Farone A.L."/>
            <person name="Berk S.G."/>
            <person name="Farone M.B."/>
        </authorList>
    </citation>
    <scope>NUCLEOTIDE SEQUENCE</scope>
    <source>
        <strain evidence="10">HT99</strain>
    </source>
</reference>
<dbReference type="Proteomes" id="UP000051497">
    <property type="component" value="Unassembled WGS sequence"/>
</dbReference>
<protein>
    <recommendedName>
        <fullName evidence="2 6">Malonyl CoA-acyl carrier protein transacylase</fullName>
        <ecNumber evidence="1 6">2.3.1.39</ecNumber>
    </recommendedName>
</protein>
<evidence type="ECO:0000256" key="5">
    <source>
        <dbReference type="ARBA" id="ARBA00048462"/>
    </source>
</evidence>
<dbReference type="InterPro" id="IPR004410">
    <property type="entry name" value="Malonyl_CoA-ACP_transAc_FabD"/>
</dbReference>
<organism evidence="9">
    <name type="scientific">Candidatus Berkiella aquae</name>
    <dbReference type="NCBI Taxonomy" id="295108"/>
    <lineage>
        <taxon>Bacteria</taxon>
        <taxon>Pseudomonadati</taxon>
        <taxon>Pseudomonadota</taxon>
        <taxon>Gammaproteobacteria</taxon>
        <taxon>Candidatus Berkiellales</taxon>
        <taxon>Candidatus Berkiellaceae</taxon>
        <taxon>Candidatus Berkiella</taxon>
    </lineage>
</organism>
<evidence type="ECO:0000313" key="11">
    <source>
        <dbReference type="Proteomes" id="UP000051497"/>
    </source>
</evidence>
<dbReference type="InterPro" id="IPR050858">
    <property type="entry name" value="Mal-CoA-ACP_Trans/PKS_FabD"/>
</dbReference>
<gene>
    <name evidence="9" type="primary">fabD</name>
    <name evidence="9" type="ORF">HT99x_00405</name>
    <name evidence="10" type="ORF">HT99x_010070</name>
</gene>
<keyword evidence="3 6" id="KW-0808">Transferase</keyword>
<evidence type="ECO:0000256" key="1">
    <source>
        <dbReference type="ARBA" id="ARBA00013258"/>
    </source>
</evidence>
<dbReference type="FunFam" id="3.30.70.250:FF:000001">
    <property type="entry name" value="Malonyl CoA-acyl carrier protein transacylase"/>
    <property type="match status" value="1"/>
</dbReference>
<comment type="catalytic activity">
    <reaction evidence="5 6">
        <text>holo-[ACP] + malonyl-CoA = malonyl-[ACP] + CoA</text>
        <dbReference type="Rhea" id="RHEA:41792"/>
        <dbReference type="Rhea" id="RHEA-COMP:9623"/>
        <dbReference type="Rhea" id="RHEA-COMP:9685"/>
        <dbReference type="ChEBI" id="CHEBI:57287"/>
        <dbReference type="ChEBI" id="CHEBI:57384"/>
        <dbReference type="ChEBI" id="CHEBI:64479"/>
        <dbReference type="ChEBI" id="CHEBI:78449"/>
        <dbReference type="EC" id="2.3.1.39"/>
    </reaction>
</comment>
<dbReference type="RefSeq" id="WP_075065038.1">
    <property type="nucleotide sequence ID" value="NZ_LKAJ02000001.1"/>
</dbReference>
<dbReference type="InterPro" id="IPR001227">
    <property type="entry name" value="Ac_transferase_dom_sf"/>
</dbReference>
<dbReference type="AlphaFoldDB" id="A0A0Q9YQ69"/>
<keyword evidence="4 6" id="KW-0012">Acyltransferase</keyword>
<dbReference type="EMBL" id="LKAJ01000001">
    <property type="protein sequence ID" value="KRG22864.1"/>
    <property type="molecule type" value="Genomic_DNA"/>
</dbReference>
<dbReference type="InterPro" id="IPR016035">
    <property type="entry name" value="Acyl_Trfase/lysoPLipase"/>
</dbReference>
<comment type="similarity">
    <text evidence="6">Belongs to the fabD family.</text>
</comment>
<accession>A0A0Q9YQ69</accession>
<dbReference type="GO" id="GO:0004314">
    <property type="term" value="F:[acyl-carrier-protein] S-malonyltransferase activity"/>
    <property type="evidence" value="ECO:0007669"/>
    <property type="project" value="UniProtKB-EC"/>
</dbReference>